<reference evidence="3" key="1">
    <citation type="submission" date="2016-10" db="EMBL/GenBank/DDBJ databases">
        <authorList>
            <person name="Varghese N."/>
            <person name="Submissions S."/>
        </authorList>
    </citation>
    <scope>NUCLEOTIDE SEQUENCE [LARGE SCALE GENOMIC DNA]</scope>
    <source>
        <strain evidence="3">CGMCC 1.3431</strain>
    </source>
</reference>
<proteinExistence type="predicted"/>
<dbReference type="InterPro" id="IPR032710">
    <property type="entry name" value="NTF2-like_dom_sf"/>
</dbReference>
<name>A0A1G4SHY8_9CAUL</name>
<dbReference type="Gene3D" id="3.10.450.50">
    <property type="match status" value="1"/>
</dbReference>
<dbReference type="STRING" id="260084.SAMN02927928_2729"/>
<evidence type="ECO:0000259" key="1">
    <source>
        <dbReference type="Pfam" id="PF12680"/>
    </source>
</evidence>
<evidence type="ECO:0000313" key="2">
    <source>
        <dbReference type="EMBL" id="SCW68852.1"/>
    </source>
</evidence>
<dbReference type="AlphaFoldDB" id="A0A1G4SHY8"/>
<sequence>MAHVPDIVRDFYNKLSVGNAAGALGLMAPDIEWTTMWHYKVIGRGPDKVAEGLFKPLMAEWASFALVPTEFITEGETVVSLGDFTGVHSVTGKTSNARYAHVWTVRDGKIATFRQYIDSLAIDPARGEGRL</sequence>
<dbReference type="InterPro" id="IPR037401">
    <property type="entry name" value="SnoaL-like"/>
</dbReference>
<accession>A0A1G4SHY8</accession>
<organism evidence="2 3">
    <name type="scientific">Asticcacaulis taihuensis</name>
    <dbReference type="NCBI Taxonomy" id="260084"/>
    <lineage>
        <taxon>Bacteria</taxon>
        <taxon>Pseudomonadati</taxon>
        <taxon>Pseudomonadota</taxon>
        <taxon>Alphaproteobacteria</taxon>
        <taxon>Caulobacterales</taxon>
        <taxon>Caulobacteraceae</taxon>
        <taxon>Asticcacaulis</taxon>
    </lineage>
</organism>
<dbReference type="EMBL" id="FMTS01000004">
    <property type="protein sequence ID" value="SCW68852.1"/>
    <property type="molecule type" value="Genomic_DNA"/>
</dbReference>
<dbReference type="PANTHER" id="PTHR41252">
    <property type="entry name" value="BLR2505 PROTEIN"/>
    <property type="match status" value="1"/>
</dbReference>
<evidence type="ECO:0000313" key="3">
    <source>
        <dbReference type="Proteomes" id="UP000199150"/>
    </source>
</evidence>
<gene>
    <name evidence="2" type="ORF">SAMN02927928_2729</name>
</gene>
<dbReference type="RefSeq" id="WP_090648938.1">
    <property type="nucleotide sequence ID" value="NZ_CBCRYE010000002.1"/>
</dbReference>
<dbReference type="SUPFAM" id="SSF54427">
    <property type="entry name" value="NTF2-like"/>
    <property type="match status" value="1"/>
</dbReference>
<dbReference type="Pfam" id="PF12680">
    <property type="entry name" value="SnoaL_2"/>
    <property type="match status" value="1"/>
</dbReference>
<keyword evidence="3" id="KW-1185">Reference proteome</keyword>
<feature type="domain" description="SnoaL-like" evidence="1">
    <location>
        <begin position="8"/>
        <end position="111"/>
    </location>
</feature>
<protein>
    <recommendedName>
        <fullName evidence="1">SnoaL-like domain-containing protein</fullName>
    </recommendedName>
</protein>
<dbReference type="Proteomes" id="UP000199150">
    <property type="component" value="Unassembled WGS sequence"/>
</dbReference>
<dbReference type="OrthoDB" id="7269879at2"/>
<dbReference type="PANTHER" id="PTHR41252:SF1">
    <property type="entry name" value="BLR2505 PROTEIN"/>
    <property type="match status" value="1"/>
</dbReference>